<protein>
    <submittedName>
        <fullName evidence="1">Uncharacterized protein</fullName>
    </submittedName>
</protein>
<proteinExistence type="predicted"/>
<keyword evidence="2" id="KW-1185">Reference proteome</keyword>
<dbReference type="KEGG" id="mmaa:FR932_06895"/>
<reference evidence="1 2" key="1">
    <citation type="submission" date="2019-09" db="EMBL/GenBank/DDBJ databases">
        <title>Hybrid Assembly of the complete Genome of the Deep-Sea Bacterium Moritella marina from long Nanopore and Illumina reads.</title>
        <authorList>
            <person name="Magin S."/>
            <person name="Georgoulis A."/>
            <person name="Papadimitriou K."/>
            <person name="Iliakis G."/>
            <person name="Vorgias C.E."/>
        </authorList>
    </citation>
    <scope>NUCLEOTIDE SEQUENCE [LARGE SCALE GENOMIC DNA]</scope>
    <source>
        <strain evidence="1 2">MP-1</strain>
    </source>
</reference>
<evidence type="ECO:0000313" key="1">
    <source>
        <dbReference type="EMBL" id="QFI37586.1"/>
    </source>
</evidence>
<dbReference type="RefSeq" id="WP_019440191.1">
    <property type="nucleotide sequence ID" value="NZ_ALOE01000006.1"/>
</dbReference>
<organism evidence="1 2">
    <name type="scientific">Moritella marina ATCC 15381</name>
    <dbReference type="NCBI Taxonomy" id="1202962"/>
    <lineage>
        <taxon>Bacteria</taxon>
        <taxon>Pseudomonadati</taxon>
        <taxon>Pseudomonadota</taxon>
        <taxon>Gammaproteobacteria</taxon>
        <taxon>Alteromonadales</taxon>
        <taxon>Moritellaceae</taxon>
        <taxon>Moritella</taxon>
    </lineage>
</organism>
<dbReference type="Proteomes" id="UP000327424">
    <property type="component" value="Chromosome"/>
</dbReference>
<gene>
    <name evidence="1" type="ORF">FR932_06895</name>
</gene>
<evidence type="ECO:0000313" key="2">
    <source>
        <dbReference type="Proteomes" id="UP000327424"/>
    </source>
</evidence>
<dbReference type="EMBL" id="CP044399">
    <property type="protein sequence ID" value="QFI37586.1"/>
    <property type="molecule type" value="Genomic_DNA"/>
</dbReference>
<sequence>MMNTLTPEQRRRGLANVKKLRADLEVISERQNFTKRNFIQRIKIKAGQLRTMTTTEYTAKYGKDFYVHPNH</sequence>
<dbReference type="AlphaFoldDB" id="A0A5J6WHR7"/>
<name>A0A5J6WHR7_MORMI</name>
<dbReference type="OrthoDB" id="9879033at2"/>
<accession>A0A5J6WHR7</accession>